<dbReference type="OrthoDB" id="5185109at2"/>
<dbReference type="KEGG" id="sesp:BN6_16560"/>
<accession>K0JXL8</accession>
<protein>
    <recommendedName>
        <fullName evidence="1">Carboxymuconolactone decarboxylase-like domain-containing protein</fullName>
    </recommendedName>
</protein>
<reference evidence="2 3" key="1">
    <citation type="journal article" date="2012" name="BMC Genomics">
        <title>Complete genome sequence of Saccharothrix espanaensis DSM 44229T and comparison to the other completely sequenced Pseudonocardiaceae.</title>
        <authorList>
            <person name="Strobel T."/>
            <person name="Al-Dilaimi A."/>
            <person name="Blom J."/>
            <person name="Gessner A."/>
            <person name="Kalinowski J."/>
            <person name="Luzhetska M."/>
            <person name="Puhler A."/>
            <person name="Szczepanowski R."/>
            <person name="Bechthold A."/>
            <person name="Ruckert C."/>
        </authorList>
    </citation>
    <scope>NUCLEOTIDE SEQUENCE [LARGE SCALE GENOMIC DNA]</scope>
    <source>
        <strain evidence="3">ATCC 51144 / DSM 44229 / JCM 9112 / NBRC 15066 / NRRL 15764</strain>
    </source>
</reference>
<dbReference type="Pfam" id="PF02627">
    <property type="entry name" value="CMD"/>
    <property type="match status" value="1"/>
</dbReference>
<sequence>MNLAEVAPEVYQALLQIDGYAHQHLDHGLIELVKLRASMLNNCAYCVDMHSTDAIKAGENPQRLFAVSVWHESRFFTETERVALEFTDAVTRLGEHGVPDELWAKVTATFDQAQVAGLLAQLIAINGFNRVAVPLDSATERRLH</sequence>
<dbReference type="InterPro" id="IPR003779">
    <property type="entry name" value="CMD-like"/>
</dbReference>
<evidence type="ECO:0000313" key="2">
    <source>
        <dbReference type="EMBL" id="CCH28978.1"/>
    </source>
</evidence>
<dbReference type="eggNOG" id="COG2128">
    <property type="taxonomic scope" value="Bacteria"/>
</dbReference>
<gene>
    <name evidence="2" type="ordered locus">BN6_16560</name>
</gene>
<dbReference type="InterPro" id="IPR029032">
    <property type="entry name" value="AhpD-like"/>
</dbReference>
<dbReference type="PANTHER" id="PTHR34846">
    <property type="entry name" value="4-CARBOXYMUCONOLACTONE DECARBOXYLASE FAMILY PROTEIN (AFU_ORTHOLOGUE AFUA_6G11590)"/>
    <property type="match status" value="1"/>
</dbReference>
<dbReference type="InterPro" id="IPR004675">
    <property type="entry name" value="AhpD_core"/>
</dbReference>
<dbReference type="AlphaFoldDB" id="K0JXL8"/>
<dbReference type="NCBIfam" id="TIGR00778">
    <property type="entry name" value="ahpD_dom"/>
    <property type="match status" value="1"/>
</dbReference>
<dbReference type="EMBL" id="HE804045">
    <property type="protein sequence ID" value="CCH28978.1"/>
    <property type="molecule type" value="Genomic_DNA"/>
</dbReference>
<evidence type="ECO:0000259" key="1">
    <source>
        <dbReference type="Pfam" id="PF02627"/>
    </source>
</evidence>
<dbReference type="HOGENOM" id="CLU_082760_6_0_11"/>
<evidence type="ECO:0000313" key="3">
    <source>
        <dbReference type="Proteomes" id="UP000006281"/>
    </source>
</evidence>
<proteinExistence type="predicted"/>
<dbReference type="BioCyc" id="SESP1179773:BN6_RS08130-MONOMER"/>
<dbReference type="GO" id="GO:0051920">
    <property type="term" value="F:peroxiredoxin activity"/>
    <property type="evidence" value="ECO:0007669"/>
    <property type="project" value="InterPro"/>
</dbReference>
<organism evidence="2 3">
    <name type="scientific">Saccharothrix espanaensis (strain ATCC 51144 / DSM 44229 / JCM 9112 / NBRC 15066 / NRRL 15764)</name>
    <dbReference type="NCBI Taxonomy" id="1179773"/>
    <lineage>
        <taxon>Bacteria</taxon>
        <taxon>Bacillati</taxon>
        <taxon>Actinomycetota</taxon>
        <taxon>Actinomycetes</taxon>
        <taxon>Pseudonocardiales</taxon>
        <taxon>Pseudonocardiaceae</taxon>
        <taxon>Saccharothrix</taxon>
    </lineage>
</organism>
<dbReference type="PATRIC" id="fig|1179773.3.peg.1660"/>
<dbReference type="Proteomes" id="UP000006281">
    <property type="component" value="Chromosome"/>
</dbReference>
<keyword evidence="3" id="KW-1185">Reference proteome</keyword>
<dbReference type="RefSeq" id="WP_015099091.1">
    <property type="nucleotide sequence ID" value="NC_019673.1"/>
</dbReference>
<dbReference type="STRING" id="1179773.BN6_16560"/>
<dbReference type="Gene3D" id="1.20.1290.10">
    <property type="entry name" value="AhpD-like"/>
    <property type="match status" value="1"/>
</dbReference>
<name>K0JXL8_SACES</name>
<feature type="domain" description="Carboxymuconolactone decarboxylase-like" evidence="1">
    <location>
        <begin position="8"/>
        <end position="88"/>
    </location>
</feature>
<dbReference type="PANTHER" id="PTHR34846:SF10">
    <property type="entry name" value="CYTOPLASMIC PROTEIN"/>
    <property type="match status" value="1"/>
</dbReference>
<dbReference type="SUPFAM" id="SSF69118">
    <property type="entry name" value="AhpD-like"/>
    <property type="match status" value="1"/>
</dbReference>